<name>A0A8T0I3E4_CERPU</name>
<accession>A0A8T0I3E4</accession>
<dbReference type="Proteomes" id="UP000822688">
    <property type="component" value="Chromosome 5"/>
</dbReference>
<evidence type="ECO:0000313" key="2">
    <source>
        <dbReference type="Proteomes" id="UP000822688"/>
    </source>
</evidence>
<dbReference type="AlphaFoldDB" id="A0A8T0I3E4"/>
<comment type="caution">
    <text evidence="1">The sequence shown here is derived from an EMBL/GenBank/DDBJ whole genome shotgun (WGS) entry which is preliminary data.</text>
</comment>
<gene>
    <name evidence="1" type="ORF">KC19_5G158200</name>
</gene>
<keyword evidence="2" id="KW-1185">Reference proteome</keyword>
<evidence type="ECO:0000313" key="1">
    <source>
        <dbReference type="EMBL" id="KAG0577465.1"/>
    </source>
</evidence>
<sequence length="142" mass="15241">MCFCLRPICIDTNLPILKKHHAWRGVVAGASAGRWGGFGRGFRCGGSEDVCDGCAGFAMACVSTDPLAQVPGLGLVPSSSWSCSKSLAFGVQLQIILENNSNEIAPIVKFEEVAISTGKENEDVLLDMIEKNCHYGNQSRTY</sequence>
<dbReference type="EMBL" id="CM026425">
    <property type="protein sequence ID" value="KAG0577465.1"/>
    <property type="molecule type" value="Genomic_DNA"/>
</dbReference>
<proteinExistence type="predicted"/>
<reference evidence="1" key="1">
    <citation type="submission" date="2020-06" db="EMBL/GenBank/DDBJ databases">
        <title>WGS assembly of Ceratodon purpureus strain R40.</title>
        <authorList>
            <person name="Carey S.B."/>
            <person name="Jenkins J."/>
            <person name="Shu S."/>
            <person name="Lovell J.T."/>
            <person name="Sreedasyam A."/>
            <person name="Maumus F."/>
            <person name="Tiley G.P."/>
            <person name="Fernandez-Pozo N."/>
            <person name="Barry K."/>
            <person name="Chen C."/>
            <person name="Wang M."/>
            <person name="Lipzen A."/>
            <person name="Daum C."/>
            <person name="Saski C.A."/>
            <person name="Payton A.C."/>
            <person name="Mcbreen J.C."/>
            <person name="Conrad R.E."/>
            <person name="Kollar L.M."/>
            <person name="Olsson S."/>
            <person name="Huttunen S."/>
            <person name="Landis J.B."/>
            <person name="Wickett N.J."/>
            <person name="Johnson M.G."/>
            <person name="Rensing S.A."/>
            <person name="Grimwood J."/>
            <person name="Schmutz J."/>
            <person name="Mcdaniel S.F."/>
        </authorList>
    </citation>
    <scope>NUCLEOTIDE SEQUENCE</scope>
    <source>
        <strain evidence="1">R40</strain>
    </source>
</reference>
<organism evidence="1 2">
    <name type="scientific">Ceratodon purpureus</name>
    <name type="common">Fire moss</name>
    <name type="synonym">Dicranum purpureum</name>
    <dbReference type="NCBI Taxonomy" id="3225"/>
    <lineage>
        <taxon>Eukaryota</taxon>
        <taxon>Viridiplantae</taxon>
        <taxon>Streptophyta</taxon>
        <taxon>Embryophyta</taxon>
        <taxon>Bryophyta</taxon>
        <taxon>Bryophytina</taxon>
        <taxon>Bryopsida</taxon>
        <taxon>Dicranidae</taxon>
        <taxon>Pseudoditrichales</taxon>
        <taxon>Ditrichaceae</taxon>
        <taxon>Ceratodon</taxon>
    </lineage>
</organism>
<protein>
    <submittedName>
        <fullName evidence="1">Uncharacterized protein</fullName>
    </submittedName>
</protein>